<reference evidence="2" key="1">
    <citation type="submission" date="2020-07" db="EMBL/GenBank/DDBJ databases">
        <title>The High-quality genome of the commercially important snow crab, Chionoecetes opilio.</title>
        <authorList>
            <person name="Jeong J.-H."/>
            <person name="Ryu S."/>
        </authorList>
    </citation>
    <scope>NUCLEOTIDE SEQUENCE</scope>
    <source>
        <strain evidence="2">MADBK_172401_WGS</strain>
        <tissue evidence="2">Digestive gland</tissue>
    </source>
</reference>
<proteinExistence type="predicted"/>
<name>A0A8J4Y8F7_CHIOP</name>
<feature type="compositionally biased region" description="Basic and acidic residues" evidence="1">
    <location>
        <begin position="75"/>
        <end position="88"/>
    </location>
</feature>
<evidence type="ECO:0000313" key="3">
    <source>
        <dbReference type="Proteomes" id="UP000770661"/>
    </source>
</evidence>
<sequence length="132" mass="13992">MSDTWAASTVETGVQEGGRRRGGRANQGQERTLSDHPGGPTSLRPGCPKPGQEALEGRLKARATLEEGLWTVAGPERKPRPRAPDPKAHPTGTTRILGAINTGVNPWTGPPNASQAVDKARQTSDREAGERV</sequence>
<protein>
    <submittedName>
        <fullName evidence="2">Uncharacterized protein</fullName>
    </submittedName>
</protein>
<accession>A0A8J4Y8F7</accession>
<feature type="region of interest" description="Disordered" evidence="1">
    <location>
        <begin position="67"/>
        <end position="132"/>
    </location>
</feature>
<gene>
    <name evidence="2" type="ORF">GWK47_005964</name>
</gene>
<dbReference type="Proteomes" id="UP000770661">
    <property type="component" value="Unassembled WGS sequence"/>
</dbReference>
<evidence type="ECO:0000313" key="2">
    <source>
        <dbReference type="EMBL" id="KAG0722527.1"/>
    </source>
</evidence>
<evidence type="ECO:0000256" key="1">
    <source>
        <dbReference type="SAM" id="MobiDB-lite"/>
    </source>
</evidence>
<dbReference type="EMBL" id="JACEEZ010009425">
    <property type="protein sequence ID" value="KAG0722527.1"/>
    <property type="molecule type" value="Genomic_DNA"/>
</dbReference>
<comment type="caution">
    <text evidence="2">The sequence shown here is derived from an EMBL/GenBank/DDBJ whole genome shotgun (WGS) entry which is preliminary data.</text>
</comment>
<dbReference type="AlphaFoldDB" id="A0A8J4Y8F7"/>
<keyword evidence="3" id="KW-1185">Reference proteome</keyword>
<feature type="compositionally biased region" description="Basic and acidic residues" evidence="1">
    <location>
        <begin position="118"/>
        <end position="132"/>
    </location>
</feature>
<organism evidence="2 3">
    <name type="scientific">Chionoecetes opilio</name>
    <name type="common">Atlantic snow crab</name>
    <name type="synonym">Cancer opilio</name>
    <dbReference type="NCBI Taxonomy" id="41210"/>
    <lineage>
        <taxon>Eukaryota</taxon>
        <taxon>Metazoa</taxon>
        <taxon>Ecdysozoa</taxon>
        <taxon>Arthropoda</taxon>
        <taxon>Crustacea</taxon>
        <taxon>Multicrustacea</taxon>
        <taxon>Malacostraca</taxon>
        <taxon>Eumalacostraca</taxon>
        <taxon>Eucarida</taxon>
        <taxon>Decapoda</taxon>
        <taxon>Pleocyemata</taxon>
        <taxon>Brachyura</taxon>
        <taxon>Eubrachyura</taxon>
        <taxon>Majoidea</taxon>
        <taxon>Majidae</taxon>
        <taxon>Chionoecetes</taxon>
    </lineage>
</organism>
<feature type="region of interest" description="Disordered" evidence="1">
    <location>
        <begin position="1"/>
        <end position="53"/>
    </location>
</feature>
<feature type="compositionally biased region" description="Polar residues" evidence="1">
    <location>
        <begin position="1"/>
        <end position="12"/>
    </location>
</feature>